<feature type="compositionally biased region" description="Basic and acidic residues" evidence="1">
    <location>
        <begin position="70"/>
        <end position="83"/>
    </location>
</feature>
<accession>A0A2S0MBN7</accession>
<evidence type="ECO:0000313" key="2">
    <source>
        <dbReference type="EMBL" id="AVO33299.1"/>
    </source>
</evidence>
<dbReference type="KEGG" id="otk:C6570_02775"/>
<dbReference type="Proteomes" id="UP000239709">
    <property type="component" value="Chromosome"/>
</dbReference>
<keyword evidence="3" id="KW-1185">Reference proteome</keyword>
<dbReference type="Pfam" id="PF08895">
    <property type="entry name" value="DUF1840"/>
    <property type="match status" value="1"/>
</dbReference>
<feature type="region of interest" description="Disordered" evidence="1">
    <location>
        <begin position="56"/>
        <end position="83"/>
    </location>
</feature>
<sequence>MLYKFKSQATADVIMLRDSAEEILKIVGKDPGATGIITVAQIPGAVAALKAEIERRETAPAQAPQAAGDDAAREGDADKVQDEPIALRRRAAPFIDMLERSAADGRDVVWGV</sequence>
<dbReference type="OrthoDB" id="5296629at2"/>
<evidence type="ECO:0000313" key="3">
    <source>
        <dbReference type="Proteomes" id="UP000239709"/>
    </source>
</evidence>
<name>A0A2S0MBN7_9BURK</name>
<protein>
    <submittedName>
        <fullName evidence="2">DUF1840 domain-containing protein</fullName>
    </submittedName>
</protein>
<feature type="compositionally biased region" description="Low complexity" evidence="1">
    <location>
        <begin position="59"/>
        <end position="69"/>
    </location>
</feature>
<proteinExistence type="predicted"/>
<gene>
    <name evidence="2" type="ORF">C6570_02775</name>
</gene>
<organism evidence="2 3">
    <name type="scientific">Ottowia oryzae</name>
    <dbReference type="NCBI Taxonomy" id="2109914"/>
    <lineage>
        <taxon>Bacteria</taxon>
        <taxon>Pseudomonadati</taxon>
        <taxon>Pseudomonadota</taxon>
        <taxon>Betaproteobacteria</taxon>
        <taxon>Burkholderiales</taxon>
        <taxon>Comamonadaceae</taxon>
        <taxon>Ottowia</taxon>
    </lineage>
</organism>
<dbReference type="RefSeq" id="WP_106701859.1">
    <property type="nucleotide sequence ID" value="NZ_CP027666.1"/>
</dbReference>
<dbReference type="EMBL" id="CP027666">
    <property type="protein sequence ID" value="AVO33299.1"/>
    <property type="molecule type" value="Genomic_DNA"/>
</dbReference>
<dbReference type="AlphaFoldDB" id="A0A2S0MBN7"/>
<evidence type="ECO:0000256" key="1">
    <source>
        <dbReference type="SAM" id="MobiDB-lite"/>
    </source>
</evidence>
<reference evidence="2 3" key="1">
    <citation type="submission" date="2018-03" db="EMBL/GenBank/DDBJ databases">
        <title>Genome sequencing of Ottowia sp.</title>
        <authorList>
            <person name="Kim S.-J."/>
            <person name="Heo J."/>
            <person name="Kwon S.-W."/>
        </authorList>
    </citation>
    <scope>NUCLEOTIDE SEQUENCE [LARGE SCALE GENOMIC DNA]</scope>
    <source>
        <strain evidence="2 3">KADR8-3</strain>
    </source>
</reference>
<dbReference type="InterPro" id="IPR014991">
    <property type="entry name" value="DUF1840"/>
</dbReference>